<dbReference type="HOGENOM" id="CLU_3204857_0_0_9"/>
<sequence>MENAFFCKKHICKSNTAQNNLRQYRTKIVRQMRRQIFRQMEQKAE</sequence>
<evidence type="ECO:0000313" key="2">
    <source>
        <dbReference type="Proteomes" id="UP000016662"/>
    </source>
</evidence>
<name>U2M6H9_9FIRM</name>
<dbReference type="EMBL" id="AWVF01000030">
    <property type="protein sequence ID" value="ERJ97354.1"/>
    <property type="molecule type" value="Genomic_DNA"/>
</dbReference>
<protein>
    <submittedName>
        <fullName evidence="1">Uncharacterized protein</fullName>
    </submittedName>
</protein>
<evidence type="ECO:0000313" key="1">
    <source>
        <dbReference type="EMBL" id="ERJ97354.1"/>
    </source>
</evidence>
<accession>U2M6H9</accession>
<dbReference type="STRING" id="411473.RUMCAL_00249"/>
<keyword evidence="2" id="KW-1185">Reference proteome</keyword>
<comment type="caution">
    <text evidence="1">The sequence shown here is derived from an EMBL/GenBank/DDBJ whole genome shotgun (WGS) entry which is preliminary data.</text>
</comment>
<reference evidence="1 2" key="1">
    <citation type="submission" date="2013-07" db="EMBL/GenBank/DDBJ databases">
        <authorList>
            <person name="Weinstock G."/>
            <person name="Sodergren E."/>
            <person name="Wylie T."/>
            <person name="Fulton L."/>
            <person name="Fulton R."/>
            <person name="Fronick C."/>
            <person name="O'Laughlin M."/>
            <person name="Godfrey J."/>
            <person name="Miner T."/>
            <person name="Herter B."/>
            <person name="Appelbaum E."/>
            <person name="Cordes M."/>
            <person name="Lek S."/>
            <person name="Wollam A."/>
            <person name="Pepin K.H."/>
            <person name="Palsikar V.B."/>
            <person name="Mitreva M."/>
            <person name="Wilson R.K."/>
        </authorList>
    </citation>
    <scope>NUCLEOTIDE SEQUENCE [LARGE SCALE GENOMIC DNA]</scope>
    <source>
        <strain evidence="1 2">ATCC 27760</strain>
    </source>
</reference>
<dbReference type="Proteomes" id="UP000016662">
    <property type="component" value="Unassembled WGS sequence"/>
</dbReference>
<gene>
    <name evidence="1" type="ORF">RUMCAL_00249</name>
</gene>
<dbReference type="AlphaFoldDB" id="U2M6H9"/>
<proteinExistence type="predicted"/>
<organism evidence="1 2">
    <name type="scientific">Ruminococcus callidus ATCC 27760</name>
    <dbReference type="NCBI Taxonomy" id="411473"/>
    <lineage>
        <taxon>Bacteria</taxon>
        <taxon>Bacillati</taxon>
        <taxon>Bacillota</taxon>
        <taxon>Clostridia</taxon>
        <taxon>Eubacteriales</taxon>
        <taxon>Oscillospiraceae</taxon>
        <taxon>Ruminococcus</taxon>
    </lineage>
</organism>